<dbReference type="InterPro" id="IPR000754">
    <property type="entry name" value="Ribosomal_uS9"/>
</dbReference>
<sequence length="179" mass="20432">MAIIKKEKKTIKKAAGAEKKAGKAESPKKVVAKIEKKEADAPAKARRYFEAVGRRKTATCRARLFTARPLDEYEGRITVNGKPYKEYFSAIELQQAVEASLNKLKSLNRFEISARVCGGGIQAQAEAVRHGIARTLVLFNPDFRKKLKRANYLRRDPRMKERKKYGLKKARRAPQWSKR</sequence>
<feature type="region of interest" description="Disordered" evidence="6">
    <location>
        <begin position="154"/>
        <end position="179"/>
    </location>
</feature>
<dbReference type="AlphaFoldDB" id="A0A2H0KPL6"/>
<comment type="caution">
    <text evidence="7">The sequence shown here is derived from an EMBL/GenBank/DDBJ whole genome shotgun (WGS) entry which is preliminary data.</text>
</comment>
<dbReference type="Pfam" id="PF00380">
    <property type="entry name" value="Ribosomal_S9"/>
    <property type="match status" value="1"/>
</dbReference>
<dbReference type="HAMAP" id="MF_00532_B">
    <property type="entry name" value="Ribosomal_uS9_B"/>
    <property type="match status" value="1"/>
</dbReference>
<dbReference type="PANTHER" id="PTHR21569">
    <property type="entry name" value="RIBOSOMAL PROTEIN S9"/>
    <property type="match status" value="1"/>
</dbReference>
<evidence type="ECO:0000256" key="2">
    <source>
        <dbReference type="ARBA" id="ARBA00022980"/>
    </source>
</evidence>
<name>A0A2H0KPL6_9BACT</name>
<evidence type="ECO:0000256" key="4">
    <source>
        <dbReference type="ARBA" id="ARBA00035259"/>
    </source>
</evidence>
<gene>
    <name evidence="5" type="primary">rpsI</name>
    <name evidence="7" type="ORF">COV85_04050</name>
</gene>
<dbReference type="GO" id="GO:0003723">
    <property type="term" value="F:RNA binding"/>
    <property type="evidence" value="ECO:0007669"/>
    <property type="project" value="TreeGrafter"/>
</dbReference>
<evidence type="ECO:0000313" key="7">
    <source>
        <dbReference type="EMBL" id="PIQ74079.1"/>
    </source>
</evidence>
<reference evidence="7 8" key="1">
    <citation type="submission" date="2017-09" db="EMBL/GenBank/DDBJ databases">
        <title>Depth-based differentiation of microbial function through sediment-hosted aquifers and enrichment of novel symbionts in the deep terrestrial subsurface.</title>
        <authorList>
            <person name="Probst A.J."/>
            <person name="Ladd B."/>
            <person name="Jarett J.K."/>
            <person name="Geller-Mcgrath D.E."/>
            <person name="Sieber C.M."/>
            <person name="Emerson J.B."/>
            <person name="Anantharaman K."/>
            <person name="Thomas B.C."/>
            <person name="Malmstrom R."/>
            <person name="Stieglmeier M."/>
            <person name="Klingl A."/>
            <person name="Woyke T."/>
            <person name="Ryan C.M."/>
            <person name="Banfield J.F."/>
        </authorList>
    </citation>
    <scope>NUCLEOTIDE SEQUENCE [LARGE SCALE GENOMIC DNA]</scope>
    <source>
        <strain evidence="7">CG11_big_fil_rev_8_21_14_0_20_44_10</strain>
    </source>
</reference>
<dbReference type="InterPro" id="IPR014721">
    <property type="entry name" value="Ribsml_uS5_D2-typ_fold_subgr"/>
</dbReference>
<evidence type="ECO:0000256" key="5">
    <source>
        <dbReference type="HAMAP-Rule" id="MF_00532"/>
    </source>
</evidence>
<evidence type="ECO:0000256" key="1">
    <source>
        <dbReference type="ARBA" id="ARBA00005251"/>
    </source>
</evidence>
<dbReference type="InterPro" id="IPR020568">
    <property type="entry name" value="Ribosomal_Su5_D2-typ_SF"/>
</dbReference>
<dbReference type="EMBL" id="PCVN01000108">
    <property type="protein sequence ID" value="PIQ74079.1"/>
    <property type="molecule type" value="Genomic_DNA"/>
</dbReference>
<dbReference type="GO" id="GO:0003735">
    <property type="term" value="F:structural constituent of ribosome"/>
    <property type="evidence" value="ECO:0007669"/>
    <property type="project" value="InterPro"/>
</dbReference>
<keyword evidence="2 5" id="KW-0689">Ribosomal protein</keyword>
<dbReference type="SUPFAM" id="SSF54211">
    <property type="entry name" value="Ribosomal protein S5 domain 2-like"/>
    <property type="match status" value="1"/>
</dbReference>
<proteinExistence type="inferred from homology"/>
<dbReference type="NCBIfam" id="NF001099">
    <property type="entry name" value="PRK00132.1"/>
    <property type="match status" value="1"/>
</dbReference>
<evidence type="ECO:0000313" key="8">
    <source>
        <dbReference type="Proteomes" id="UP000231550"/>
    </source>
</evidence>
<accession>A0A2H0KPL6</accession>
<keyword evidence="3 5" id="KW-0687">Ribonucleoprotein</keyword>
<protein>
    <recommendedName>
        <fullName evidence="4 5">Small ribosomal subunit protein uS9</fullName>
    </recommendedName>
</protein>
<organism evidence="7 8">
    <name type="scientific">Candidatus Portnoybacteria bacterium CG11_big_fil_rev_8_21_14_0_20_44_10</name>
    <dbReference type="NCBI Taxonomy" id="1974818"/>
    <lineage>
        <taxon>Bacteria</taxon>
        <taxon>Candidatus Portnoyibacteriota</taxon>
    </lineage>
</organism>
<dbReference type="GO" id="GO:0005737">
    <property type="term" value="C:cytoplasm"/>
    <property type="evidence" value="ECO:0007669"/>
    <property type="project" value="UniProtKB-ARBA"/>
</dbReference>
<dbReference type="PANTHER" id="PTHR21569:SF1">
    <property type="entry name" value="SMALL RIBOSOMAL SUBUNIT PROTEIN US9M"/>
    <property type="match status" value="1"/>
</dbReference>
<dbReference type="GO" id="GO:0015935">
    <property type="term" value="C:small ribosomal subunit"/>
    <property type="evidence" value="ECO:0007669"/>
    <property type="project" value="UniProtKB-ARBA"/>
</dbReference>
<dbReference type="InterPro" id="IPR023035">
    <property type="entry name" value="Ribosomal_uS9_bac/plastid"/>
</dbReference>
<feature type="compositionally biased region" description="Basic residues" evidence="6">
    <location>
        <begin position="160"/>
        <end position="179"/>
    </location>
</feature>
<dbReference type="Gene3D" id="3.30.230.10">
    <property type="match status" value="1"/>
</dbReference>
<evidence type="ECO:0000256" key="6">
    <source>
        <dbReference type="SAM" id="MobiDB-lite"/>
    </source>
</evidence>
<dbReference type="FunFam" id="3.30.230.10:FF:000001">
    <property type="entry name" value="30S ribosomal protein S9"/>
    <property type="match status" value="1"/>
</dbReference>
<evidence type="ECO:0000256" key="3">
    <source>
        <dbReference type="ARBA" id="ARBA00023274"/>
    </source>
</evidence>
<dbReference type="GO" id="GO:0006412">
    <property type="term" value="P:translation"/>
    <property type="evidence" value="ECO:0007669"/>
    <property type="project" value="UniProtKB-UniRule"/>
</dbReference>
<comment type="similarity">
    <text evidence="1 5">Belongs to the universal ribosomal protein uS9 family.</text>
</comment>
<dbReference type="Proteomes" id="UP000231550">
    <property type="component" value="Unassembled WGS sequence"/>
</dbReference>